<dbReference type="PROSITE" id="PS01124">
    <property type="entry name" value="HTH_ARAC_FAMILY_2"/>
    <property type="match status" value="1"/>
</dbReference>
<dbReference type="CDD" id="cd02208">
    <property type="entry name" value="cupin_RmlC-like"/>
    <property type="match status" value="1"/>
</dbReference>
<dbReference type="SMART" id="SM00342">
    <property type="entry name" value="HTH_ARAC"/>
    <property type="match status" value="1"/>
</dbReference>
<comment type="caution">
    <text evidence="5">The sequence shown here is derived from an EMBL/GenBank/DDBJ whole genome shotgun (WGS) entry which is preliminary data.</text>
</comment>
<reference evidence="5 6" key="1">
    <citation type="submission" date="2018-08" db="EMBL/GenBank/DDBJ databases">
        <title>A genome reference for cultivated species of the human gut microbiota.</title>
        <authorList>
            <person name="Zou Y."/>
            <person name="Xue W."/>
            <person name="Luo G."/>
        </authorList>
    </citation>
    <scope>NUCLEOTIDE SEQUENCE [LARGE SCALE GENOMIC DNA]</scope>
    <source>
        <strain evidence="5 6">AF19-21</strain>
    </source>
</reference>
<organism evidence="5 6">
    <name type="scientific">Hungatella hathewayi</name>
    <dbReference type="NCBI Taxonomy" id="154046"/>
    <lineage>
        <taxon>Bacteria</taxon>
        <taxon>Bacillati</taxon>
        <taxon>Bacillota</taxon>
        <taxon>Clostridia</taxon>
        <taxon>Lachnospirales</taxon>
        <taxon>Lachnospiraceae</taxon>
        <taxon>Hungatella</taxon>
    </lineage>
</organism>
<proteinExistence type="predicted"/>
<dbReference type="EMBL" id="QVIA01000019">
    <property type="protein sequence ID" value="RGC28749.1"/>
    <property type="molecule type" value="Genomic_DNA"/>
</dbReference>
<evidence type="ECO:0000256" key="2">
    <source>
        <dbReference type="ARBA" id="ARBA00023125"/>
    </source>
</evidence>
<dbReference type="InterPro" id="IPR014710">
    <property type="entry name" value="RmlC-like_jellyroll"/>
</dbReference>
<name>A0A3E2WNQ2_9FIRM</name>
<dbReference type="InterPro" id="IPR003313">
    <property type="entry name" value="AraC-bd"/>
</dbReference>
<dbReference type="Proteomes" id="UP000261111">
    <property type="component" value="Unassembled WGS sequence"/>
</dbReference>
<protein>
    <submittedName>
        <fullName evidence="5">AraC family transcriptional regulator</fullName>
    </submittedName>
</protein>
<dbReference type="PANTHER" id="PTHR43280">
    <property type="entry name" value="ARAC-FAMILY TRANSCRIPTIONAL REGULATOR"/>
    <property type="match status" value="1"/>
</dbReference>
<evidence type="ECO:0000256" key="3">
    <source>
        <dbReference type="ARBA" id="ARBA00023163"/>
    </source>
</evidence>
<evidence type="ECO:0000259" key="4">
    <source>
        <dbReference type="PROSITE" id="PS01124"/>
    </source>
</evidence>
<accession>A0A3E2WNQ2</accession>
<sequence length="345" mass="40062">MSSGVFVTYLPAACIDRNLIYFIDKMYFKENEDMLKKEEFEIVQHTTMNYLEIFLVEMTARSPHGHGDLEIGILLDGSLTLFTEFKQHELHAGDIYIINRYQIHSFFNHGSQNQILAFQIHPDFYRRIDYQLGFLRFDNNIIRNGELHDALYQTLLSCAASYFSSSAHNAIKCSSLLLEAIYQLLTRTKYTIASEKESATAKNNSKRLNRITDYISEHYMEHIALQDIAGLENITTYHASHFITQMLGISFQEYLNNIRFEHAFQLISKSDLPILDVCLETGFSSSRYLNQMFMRNLGCSVKEYRKKLEKPRPVGAALPTDNIQNRYSFEQAAFVLSRIWNTCKL</sequence>
<dbReference type="GO" id="GO:0003700">
    <property type="term" value="F:DNA-binding transcription factor activity"/>
    <property type="evidence" value="ECO:0007669"/>
    <property type="project" value="InterPro"/>
</dbReference>
<dbReference type="InterPro" id="IPR018060">
    <property type="entry name" value="HTH_AraC"/>
</dbReference>
<dbReference type="Pfam" id="PF02311">
    <property type="entry name" value="AraC_binding"/>
    <property type="match status" value="1"/>
</dbReference>
<dbReference type="SUPFAM" id="SSF51215">
    <property type="entry name" value="Regulatory protein AraC"/>
    <property type="match status" value="1"/>
</dbReference>
<keyword evidence="1" id="KW-0805">Transcription regulation</keyword>
<dbReference type="AlphaFoldDB" id="A0A3E2WNQ2"/>
<dbReference type="PANTHER" id="PTHR43280:SF2">
    <property type="entry name" value="HTH-TYPE TRANSCRIPTIONAL REGULATOR EXSA"/>
    <property type="match status" value="1"/>
</dbReference>
<gene>
    <name evidence="5" type="ORF">DWX41_15985</name>
</gene>
<evidence type="ECO:0000313" key="6">
    <source>
        <dbReference type="Proteomes" id="UP000261111"/>
    </source>
</evidence>
<dbReference type="Pfam" id="PF12833">
    <property type="entry name" value="HTH_18"/>
    <property type="match status" value="1"/>
</dbReference>
<evidence type="ECO:0000313" key="5">
    <source>
        <dbReference type="EMBL" id="RGC28749.1"/>
    </source>
</evidence>
<dbReference type="InterPro" id="IPR009057">
    <property type="entry name" value="Homeodomain-like_sf"/>
</dbReference>
<feature type="domain" description="HTH araC/xylS-type" evidence="4">
    <location>
        <begin position="209"/>
        <end position="307"/>
    </location>
</feature>
<dbReference type="SUPFAM" id="SSF46689">
    <property type="entry name" value="Homeodomain-like"/>
    <property type="match status" value="1"/>
</dbReference>
<keyword evidence="2" id="KW-0238">DNA-binding</keyword>
<evidence type="ECO:0000256" key="1">
    <source>
        <dbReference type="ARBA" id="ARBA00023015"/>
    </source>
</evidence>
<dbReference type="Gene3D" id="1.10.10.60">
    <property type="entry name" value="Homeodomain-like"/>
    <property type="match status" value="2"/>
</dbReference>
<dbReference type="Gene3D" id="2.60.120.10">
    <property type="entry name" value="Jelly Rolls"/>
    <property type="match status" value="1"/>
</dbReference>
<dbReference type="InterPro" id="IPR037923">
    <property type="entry name" value="HTH-like"/>
</dbReference>
<dbReference type="GO" id="GO:0043565">
    <property type="term" value="F:sequence-specific DNA binding"/>
    <property type="evidence" value="ECO:0007669"/>
    <property type="project" value="InterPro"/>
</dbReference>
<keyword evidence="3" id="KW-0804">Transcription</keyword>